<proteinExistence type="predicted"/>
<gene>
    <name evidence="1" type="ORF">S06H3_17785</name>
</gene>
<protein>
    <recommendedName>
        <fullName evidence="2">Elp3/MiaA/NifB-like radical SAM core domain-containing protein</fullName>
    </recommendedName>
</protein>
<dbReference type="AlphaFoldDB" id="X1M5Q1"/>
<sequence>MVWPKKMVHWTENNTAYLSVPFTWNLPEAYSRCVWYQQLGFQVRAGGPAVELMPNYLSGLADVGGHVDALRRHNPNATFTSRGCIRNCPFCAVPKIEGALVELRDWEPKPIVCDNNLLACSLRHFDTVVDTLKHLADVDFNQGLDARLLKQHHIDRLRELHLHCVRFAWDNIHLESTVMNAIDRLLAAGLPQSKIRVYVLVGFDDTPDDALYRCQTLKDRGI</sequence>
<name>X1M5Q1_9ZZZZ</name>
<accession>X1M5Q1</accession>
<dbReference type="SUPFAM" id="SSF102114">
    <property type="entry name" value="Radical SAM enzymes"/>
    <property type="match status" value="1"/>
</dbReference>
<comment type="caution">
    <text evidence="1">The sequence shown here is derived from an EMBL/GenBank/DDBJ whole genome shotgun (WGS) entry which is preliminary data.</text>
</comment>
<evidence type="ECO:0008006" key="2">
    <source>
        <dbReference type="Google" id="ProtNLM"/>
    </source>
</evidence>
<evidence type="ECO:0000313" key="1">
    <source>
        <dbReference type="EMBL" id="GAI09975.1"/>
    </source>
</evidence>
<reference evidence="1" key="1">
    <citation type="journal article" date="2014" name="Front. Microbiol.">
        <title>High frequency of phylogenetically diverse reductive dehalogenase-homologous genes in deep subseafloor sedimentary metagenomes.</title>
        <authorList>
            <person name="Kawai M."/>
            <person name="Futagami T."/>
            <person name="Toyoda A."/>
            <person name="Takaki Y."/>
            <person name="Nishi S."/>
            <person name="Hori S."/>
            <person name="Arai W."/>
            <person name="Tsubouchi T."/>
            <person name="Morono Y."/>
            <person name="Uchiyama I."/>
            <person name="Ito T."/>
            <person name="Fujiyama A."/>
            <person name="Inagaki F."/>
            <person name="Takami H."/>
        </authorList>
    </citation>
    <scope>NUCLEOTIDE SEQUENCE</scope>
    <source>
        <strain evidence="1">Expedition CK06-06</strain>
    </source>
</reference>
<organism evidence="1">
    <name type="scientific">marine sediment metagenome</name>
    <dbReference type="NCBI Taxonomy" id="412755"/>
    <lineage>
        <taxon>unclassified sequences</taxon>
        <taxon>metagenomes</taxon>
        <taxon>ecological metagenomes</taxon>
    </lineage>
</organism>
<dbReference type="InterPro" id="IPR058240">
    <property type="entry name" value="rSAM_sf"/>
</dbReference>
<dbReference type="EMBL" id="BARV01008923">
    <property type="protein sequence ID" value="GAI09975.1"/>
    <property type="molecule type" value="Genomic_DNA"/>
</dbReference>
<feature type="non-terminal residue" evidence="1">
    <location>
        <position position="222"/>
    </location>
</feature>